<evidence type="ECO:0000256" key="1">
    <source>
        <dbReference type="SAM" id="SignalP"/>
    </source>
</evidence>
<dbReference type="Proteomes" id="UP000321413">
    <property type="component" value="Unassembled WGS sequence"/>
</dbReference>
<keyword evidence="1" id="KW-0732">Signal</keyword>
<sequence>MKRIFLIILLALLPLQSGWAAGWCVISEDASIAAAVSDITDAENPIKSPFDSGCSAACVSACDLQPFDSGFSVLKWSELSRSFPASLNQLNYQSPILDGLIRPK</sequence>
<dbReference type="AlphaFoldDB" id="A0A5C7FR07"/>
<evidence type="ECO:0000313" key="2">
    <source>
        <dbReference type="EMBL" id="TXF98384.1"/>
    </source>
</evidence>
<accession>A0A5C7FR07</accession>
<name>A0A5C7FR07_9BURK</name>
<gene>
    <name evidence="2" type="ORF">FVD38_17085</name>
</gene>
<feature type="signal peptide" evidence="1">
    <location>
        <begin position="1"/>
        <end position="20"/>
    </location>
</feature>
<organism evidence="2 3">
    <name type="scientific">Massilia arenae</name>
    <dbReference type="NCBI Taxonomy" id="2603288"/>
    <lineage>
        <taxon>Bacteria</taxon>
        <taxon>Pseudomonadati</taxon>
        <taxon>Pseudomonadota</taxon>
        <taxon>Betaproteobacteria</taxon>
        <taxon>Burkholderiales</taxon>
        <taxon>Oxalobacteraceae</taxon>
        <taxon>Telluria group</taxon>
        <taxon>Massilia</taxon>
    </lineage>
</organism>
<keyword evidence="3" id="KW-1185">Reference proteome</keyword>
<protein>
    <recommendedName>
        <fullName evidence="4">DUF2946 domain-containing protein</fullName>
    </recommendedName>
</protein>
<comment type="caution">
    <text evidence="2">The sequence shown here is derived from an EMBL/GenBank/DDBJ whole genome shotgun (WGS) entry which is preliminary data.</text>
</comment>
<evidence type="ECO:0000313" key="3">
    <source>
        <dbReference type="Proteomes" id="UP000321413"/>
    </source>
</evidence>
<dbReference type="EMBL" id="VPFD01000018">
    <property type="protein sequence ID" value="TXF98384.1"/>
    <property type="molecule type" value="Genomic_DNA"/>
</dbReference>
<proteinExistence type="predicted"/>
<evidence type="ECO:0008006" key="4">
    <source>
        <dbReference type="Google" id="ProtNLM"/>
    </source>
</evidence>
<reference evidence="2 3" key="1">
    <citation type="submission" date="2019-08" db="EMBL/GenBank/DDBJ databases">
        <title>Massilia golmudensis sp. nov., isolated from sand in the Qinghai-Tibetan Plateau.</title>
        <authorList>
            <person name="Zhang B."/>
        </authorList>
    </citation>
    <scope>NUCLEOTIDE SEQUENCE [LARGE SCALE GENOMIC DNA]</scope>
    <source>
        <strain evidence="2 3">GEM5</strain>
    </source>
</reference>
<feature type="chain" id="PRO_5022822663" description="DUF2946 domain-containing protein" evidence="1">
    <location>
        <begin position="21"/>
        <end position="104"/>
    </location>
</feature>